<comment type="similarity">
    <text evidence="2">Belongs to the bacterial solute-binding protein 5 family.</text>
</comment>
<dbReference type="GO" id="GO:1904680">
    <property type="term" value="F:peptide transmembrane transporter activity"/>
    <property type="evidence" value="ECO:0007669"/>
    <property type="project" value="TreeGrafter"/>
</dbReference>
<comment type="subcellular location">
    <subcellularLocation>
        <location evidence="1">Periplasm</location>
    </subcellularLocation>
</comment>
<evidence type="ECO:0000259" key="4">
    <source>
        <dbReference type="Pfam" id="PF00496"/>
    </source>
</evidence>
<dbReference type="Gene3D" id="3.40.190.10">
    <property type="entry name" value="Periplasmic binding protein-like II"/>
    <property type="match status" value="1"/>
</dbReference>
<keyword evidence="3" id="KW-0732">Signal</keyword>
<dbReference type="GO" id="GO:0042884">
    <property type="term" value="P:microcin transport"/>
    <property type="evidence" value="ECO:0007669"/>
    <property type="project" value="TreeGrafter"/>
</dbReference>
<evidence type="ECO:0000256" key="3">
    <source>
        <dbReference type="ARBA" id="ARBA00022729"/>
    </source>
</evidence>
<dbReference type="OrthoDB" id="9803988at2"/>
<proteinExistence type="inferred from homology"/>
<dbReference type="EMBL" id="FTOG01000003">
    <property type="protein sequence ID" value="SIS64929.1"/>
    <property type="molecule type" value="Genomic_DNA"/>
</dbReference>
<organism evidence="5 6">
    <name type="scientific">Rhodobacter aestuarii</name>
    <dbReference type="NCBI Taxonomy" id="453582"/>
    <lineage>
        <taxon>Bacteria</taxon>
        <taxon>Pseudomonadati</taxon>
        <taxon>Pseudomonadota</taxon>
        <taxon>Alphaproteobacteria</taxon>
        <taxon>Rhodobacterales</taxon>
        <taxon>Rhodobacter group</taxon>
        <taxon>Rhodobacter</taxon>
    </lineage>
</organism>
<dbReference type="InterPro" id="IPR000914">
    <property type="entry name" value="SBP_5_dom"/>
</dbReference>
<evidence type="ECO:0000313" key="5">
    <source>
        <dbReference type="EMBL" id="SIS64929.1"/>
    </source>
</evidence>
<dbReference type="GO" id="GO:0043190">
    <property type="term" value="C:ATP-binding cassette (ABC) transporter complex"/>
    <property type="evidence" value="ECO:0007669"/>
    <property type="project" value="InterPro"/>
</dbReference>
<accession>A0A1N7KTK5</accession>
<sequence>MARVAVAARQIEERGRFLSALGAGLVALALAGGVATQVRAADTVSVAAIATLGDVKYGPGFAHLDYVNPEAPKGGEISEWAPGAFDNFNPFTIKGRAAALASAPLETMLTGTADTVGEAYCLLCESFEYPESKDWVIFTLRDGITFSDGVPLTVADVLFSYEQMRDKGLSSFRAVVAQQIAGAEVLDDRRIKFTFTADAPRRDIIQLAGGLPVFSKAQFENAGLALDEPSQVALIGSGPYVFDSAKDGRTVVWKRNPDYWGESLPINVGRNNFDRIRVEYYGDYQAAFEGFKSGSYTFRNETSSIIWATQYDFPAMTSGHVVKDELHDGNVASGQAFAINLRREKFADIRVREAIGLMFNFEWSNESLFYGLYARINSIWENSPLAASGAPGSEELALLEPFAADLPEGVLNDEAVMAPVSGARQLDRRNMRRAAALLDEAGWEVGDDGMRRNAQGALLTVEFLNDSQSFDRVINPFVENLRALGVDAKMARVDDAQYEARRRSHDFDLITTHFGQDLIPGSGLQQYFGSGAVGDVFNAAGLANPAVDALIRKVEEAQTQEELLPRVHALDRVLRALRFWVPQWYKDKYTVAYYDMYEHPETLPPYTLGETDFWWYNAEKAAKLKAEGAI</sequence>
<dbReference type="Pfam" id="PF00496">
    <property type="entry name" value="SBP_bac_5"/>
    <property type="match status" value="1"/>
</dbReference>
<dbReference type="PIRSF" id="PIRSF002741">
    <property type="entry name" value="MppA"/>
    <property type="match status" value="1"/>
</dbReference>
<reference evidence="6" key="1">
    <citation type="submission" date="2017-01" db="EMBL/GenBank/DDBJ databases">
        <authorList>
            <person name="Varghese N."/>
            <person name="Submissions S."/>
        </authorList>
    </citation>
    <scope>NUCLEOTIDE SEQUENCE [LARGE SCALE GENOMIC DNA]</scope>
    <source>
        <strain evidence="6">DSM 19945</strain>
    </source>
</reference>
<evidence type="ECO:0000313" key="6">
    <source>
        <dbReference type="Proteomes" id="UP000186221"/>
    </source>
</evidence>
<evidence type="ECO:0000256" key="2">
    <source>
        <dbReference type="ARBA" id="ARBA00005695"/>
    </source>
</evidence>
<dbReference type="SUPFAM" id="SSF53850">
    <property type="entry name" value="Periplasmic binding protein-like II"/>
    <property type="match status" value="1"/>
</dbReference>
<dbReference type="GO" id="GO:0015833">
    <property type="term" value="P:peptide transport"/>
    <property type="evidence" value="ECO:0007669"/>
    <property type="project" value="TreeGrafter"/>
</dbReference>
<name>A0A1N7KTK5_9RHOB</name>
<dbReference type="InterPro" id="IPR039424">
    <property type="entry name" value="SBP_5"/>
</dbReference>
<dbReference type="PANTHER" id="PTHR30290:SF64">
    <property type="entry name" value="ABC TRANSPORTER PERIPLASMIC BINDING PROTEIN"/>
    <property type="match status" value="1"/>
</dbReference>
<dbReference type="AlphaFoldDB" id="A0A1N7KTK5"/>
<feature type="domain" description="Solute-binding protein family 5" evidence="4">
    <location>
        <begin position="122"/>
        <end position="531"/>
    </location>
</feature>
<protein>
    <submittedName>
        <fullName evidence="5">Microcin C transport system substrate-binding protein</fullName>
    </submittedName>
</protein>
<dbReference type="CDD" id="cd08497">
    <property type="entry name" value="MbnE-like"/>
    <property type="match status" value="1"/>
</dbReference>
<dbReference type="InterPro" id="IPR030678">
    <property type="entry name" value="Peptide/Ni-bd"/>
</dbReference>
<dbReference type="STRING" id="453582.SAMN05421580_10338"/>
<dbReference type="Gene3D" id="3.10.105.10">
    <property type="entry name" value="Dipeptide-binding Protein, Domain 3"/>
    <property type="match status" value="1"/>
</dbReference>
<dbReference type="PANTHER" id="PTHR30290">
    <property type="entry name" value="PERIPLASMIC BINDING COMPONENT OF ABC TRANSPORTER"/>
    <property type="match status" value="1"/>
</dbReference>
<gene>
    <name evidence="5" type="ORF">SAMN05421580_10338</name>
</gene>
<dbReference type="RefSeq" id="WP_076484061.1">
    <property type="nucleotide sequence ID" value="NZ_FTOG01000003.1"/>
</dbReference>
<keyword evidence="6" id="KW-1185">Reference proteome</keyword>
<evidence type="ECO:0000256" key="1">
    <source>
        <dbReference type="ARBA" id="ARBA00004418"/>
    </source>
</evidence>
<dbReference type="Proteomes" id="UP000186221">
    <property type="component" value="Unassembled WGS sequence"/>
</dbReference>
<dbReference type="GO" id="GO:0030288">
    <property type="term" value="C:outer membrane-bounded periplasmic space"/>
    <property type="evidence" value="ECO:0007669"/>
    <property type="project" value="TreeGrafter"/>
</dbReference>